<dbReference type="SUPFAM" id="SSF82671">
    <property type="entry name" value="SEA domain"/>
    <property type="match status" value="3"/>
</dbReference>
<protein>
    <recommendedName>
        <fullName evidence="3">SEA domain-containing protein</fullName>
    </recommendedName>
</protein>
<dbReference type="AlphaFoldDB" id="A0A974DZX2"/>
<dbReference type="InterPro" id="IPR036364">
    <property type="entry name" value="SEA_dom_sf"/>
</dbReference>
<feature type="domain" description="SEA" evidence="3">
    <location>
        <begin position="232"/>
        <end position="351"/>
    </location>
</feature>
<reference evidence="5" key="1">
    <citation type="journal article" date="2016" name="Nature">
        <title>Genome evolution in the allotetraploid frog Xenopus laevis.</title>
        <authorList>
            <person name="Session A.M."/>
            <person name="Uno Y."/>
            <person name="Kwon T."/>
            <person name="Chapman J.A."/>
            <person name="Toyoda A."/>
            <person name="Takahashi S."/>
            <person name="Fukui A."/>
            <person name="Hikosaka A."/>
            <person name="Suzuki A."/>
            <person name="Kondo M."/>
            <person name="van Heeringen S.J."/>
            <person name="Quigley I."/>
            <person name="Heinz S."/>
            <person name="Ogino H."/>
            <person name="Ochi H."/>
            <person name="Hellsten U."/>
            <person name="Lyons J.B."/>
            <person name="Simakov O."/>
            <person name="Putnam N."/>
            <person name="Stites J."/>
            <person name="Kuroki Y."/>
            <person name="Tanaka T."/>
            <person name="Michiue T."/>
            <person name="Watanabe M."/>
            <person name="Bogdanovic O."/>
            <person name="Lister R."/>
            <person name="Georgiou G."/>
            <person name="Paranjpe S.S."/>
            <person name="van Kruijsbergen I."/>
            <person name="Shu S."/>
            <person name="Carlson J."/>
            <person name="Kinoshita T."/>
            <person name="Ohta Y."/>
            <person name="Mawaribuchi S."/>
            <person name="Jenkins J."/>
            <person name="Grimwood J."/>
            <person name="Schmutz J."/>
            <person name="Mitros T."/>
            <person name="Mozaffari S.V."/>
            <person name="Suzuki Y."/>
            <person name="Haramoto Y."/>
            <person name="Yamamoto T.S."/>
            <person name="Takagi C."/>
            <person name="Heald R."/>
            <person name="Miller K."/>
            <person name="Haudenschild C."/>
            <person name="Kitzman J."/>
            <person name="Nakayama T."/>
            <person name="Izutsu Y."/>
            <person name="Robert J."/>
            <person name="Fortriede J."/>
            <person name="Burns K."/>
            <person name="Lotay V."/>
            <person name="Karimi K."/>
            <person name="Yasuoka Y."/>
            <person name="Dichmann D.S."/>
            <person name="Flajnik M.F."/>
            <person name="Houston D.W."/>
            <person name="Shendure J."/>
            <person name="DuPasquier L."/>
            <person name="Vize P.D."/>
            <person name="Zorn A.M."/>
            <person name="Ito M."/>
            <person name="Marcotte E.M."/>
            <person name="Wallingford J.B."/>
            <person name="Ito Y."/>
            <person name="Asashima M."/>
            <person name="Ueno N."/>
            <person name="Matsuda Y."/>
            <person name="Veenstra G.J."/>
            <person name="Fujiyama A."/>
            <person name="Harland R.M."/>
            <person name="Taira M."/>
            <person name="Rokhsar D.S."/>
        </authorList>
    </citation>
    <scope>NUCLEOTIDE SEQUENCE [LARGE SCALE GENOMIC DNA]</scope>
    <source>
        <strain evidence="5">J</strain>
    </source>
</reference>
<evidence type="ECO:0000256" key="1">
    <source>
        <dbReference type="SAM" id="MobiDB-lite"/>
    </source>
</evidence>
<gene>
    <name evidence="4" type="ORF">XELAEV_18006319mg</name>
</gene>
<dbReference type="PANTHER" id="PTHR14672:SF1">
    <property type="entry name" value="MUCIN-16"/>
    <property type="match status" value="1"/>
</dbReference>
<organism evidence="4 5">
    <name type="scientific">Xenopus laevis</name>
    <name type="common">African clawed frog</name>
    <dbReference type="NCBI Taxonomy" id="8355"/>
    <lineage>
        <taxon>Eukaryota</taxon>
        <taxon>Metazoa</taxon>
        <taxon>Chordata</taxon>
        <taxon>Craniata</taxon>
        <taxon>Vertebrata</taxon>
        <taxon>Euteleostomi</taxon>
        <taxon>Amphibia</taxon>
        <taxon>Batrachia</taxon>
        <taxon>Anura</taxon>
        <taxon>Pipoidea</taxon>
        <taxon>Pipidae</taxon>
        <taxon>Xenopodinae</taxon>
        <taxon>Xenopus</taxon>
        <taxon>Xenopus</taxon>
    </lineage>
</organism>
<dbReference type="InterPro" id="IPR028850">
    <property type="entry name" value="MUC16"/>
</dbReference>
<feature type="domain" description="SEA" evidence="3">
    <location>
        <begin position="407"/>
        <end position="528"/>
    </location>
</feature>
<dbReference type="InterPro" id="IPR000082">
    <property type="entry name" value="SEA_dom"/>
</dbReference>
<keyword evidence="2" id="KW-0472">Membrane</keyword>
<sequence length="722" mass="77889">MSTAGTTNLPTVSKALGTQTSSTSPAGVNITTTKTLSTPAPTKTVMSTTGTTTLPTVSKALGTQTSATSSAGINATTIKTLSTPAPTKTVTSTAGTTTLPTVSKALGTQTSATSSAGVITTTIKTLSTPAPTKTVTSTAGTRALPSVTALGTSATSSGINTTTTKTLFTPAPTKTVPSTARTTALPIVSTALRTQTSATSSTTIKTLTTPAPTAVVEPPVNAITQSPVQGVQTEDITINCTFTSLIYSNDFGTRNSTAFNSTATYIISLLDDAFKKSTISSKYRNCKIDNFMLAPLGTKVNSVCSINKETTGHQFDKVVFYGELEDVTNNVTIWGKYTLDKNSLFVNGYQKPIIITTLMPTTTAKPTTTTTTPTTTTTTPTTTKTTTPTTTTKTTVTTSKTPVLIFGPKQFFLNFTITNLFHTTTLDNKDSDNYSLNKNNIDKLLNLVFNNSILKDRFKNCTVTAFRPTPKSLYTTTEAMCTFDVDLLAKVIDDQFIKDVFFNGTKDGITLGNYTLDKTSINVAGYTPEQPTTQAPTTIMTITTTTVQSIAPGDKRYDISFTIYNDYVPSDPVEFEKKKLSIEEEMNKLYRNSPLGKKFKFCKVSAMRNGSIIPLCGCYFEDDPTVTLDSVRKEFYDGIINGTLLGPFFKIKDISIQEISSTNELPFWAIILICLAVLLGLILLFLVIFLLVFCLRKRKGSFDVTDSIYGTYFPHLDMRRLY</sequence>
<feature type="region of interest" description="Disordered" evidence="1">
    <location>
        <begin position="365"/>
        <end position="393"/>
    </location>
</feature>
<proteinExistence type="predicted"/>
<dbReference type="Gene3D" id="3.30.70.960">
    <property type="entry name" value="SEA domain"/>
    <property type="match status" value="3"/>
</dbReference>
<keyword evidence="2" id="KW-1133">Transmembrane helix</keyword>
<evidence type="ECO:0000313" key="4">
    <source>
        <dbReference type="EMBL" id="OCU00541.1"/>
    </source>
</evidence>
<evidence type="ECO:0000259" key="3">
    <source>
        <dbReference type="PROSITE" id="PS50024"/>
    </source>
</evidence>
<dbReference type="PANTHER" id="PTHR14672">
    <property type="entry name" value="MUCIN-16"/>
    <property type="match status" value="1"/>
</dbReference>
<name>A0A974DZX2_XENLA</name>
<evidence type="ECO:0000313" key="5">
    <source>
        <dbReference type="Proteomes" id="UP000694892"/>
    </source>
</evidence>
<dbReference type="EMBL" id="CM004466">
    <property type="protein sequence ID" value="OCU00541.1"/>
    <property type="molecule type" value="Genomic_DNA"/>
</dbReference>
<dbReference type="PROSITE" id="PS50024">
    <property type="entry name" value="SEA"/>
    <property type="match status" value="2"/>
</dbReference>
<feature type="region of interest" description="Disordered" evidence="1">
    <location>
        <begin position="1"/>
        <end position="45"/>
    </location>
</feature>
<feature type="compositionally biased region" description="Polar residues" evidence="1">
    <location>
        <begin position="1"/>
        <end position="30"/>
    </location>
</feature>
<evidence type="ECO:0000256" key="2">
    <source>
        <dbReference type="SAM" id="Phobius"/>
    </source>
</evidence>
<accession>A0A974DZX2</accession>
<feature type="transmembrane region" description="Helical" evidence="2">
    <location>
        <begin position="667"/>
        <end position="693"/>
    </location>
</feature>
<dbReference type="Pfam" id="PF01390">
    <property type="entry name" value="SEA"/>
    <property type="match status" value="3"/>
</dbReference>
<feature type="compositionally biased region" description="Low complexity" evidence="1">
    <location>
        <begin position="31"/>
        <end position="45"/>
    </location>
</feature>
<keyword evidence="2" id="KW-0812">Transmembrane</keyword>
<dbReference type="Proteomes" id="UP000694892">
    <property type="component" value="Chromosome 1L"/>
</dbReference>